<feature type="region of interest" description="Disordered" evidence="1">
    <location>
        <begin position="1"/>
        <end position="31"/>
    </location>
</feature>
<proteinExistence type="predicted"/>
<sequence length="62" mass="6757">MPENSAGIVQTSRTQPQHSKPGGHSRCGAGPLQRSLRHHLSSWHGRCLLDPGFGGHNRGFRC</sequence>
<reference evidence="2 3" key="1">
    <citation type="journal article" date="2013" name="PLoS Genet.">
        <title>The genome and development-dependent transcriptomes of Pyronema confluens: a window into fungal evolution.</title>
        <authorList>
            <person name="Traeger S."/>
            <person name="Altegoer F."/>
            <person name="Freitag M."/>
            <person name="Gabaldon T."/>
            <person name="Kempken F."/>
            <person name="Kumar A."/>
            <person name="Marcet-Houben M."/>
            <person name="Poggeler S."/>
            <person name="Stajich J.E."/>
            <person name="Nowrousian M."/>
        </authorList>
    </citation>
    <scope>NUCLEOTIDE SEQUENCE [LARGE SCALE GENOMIC DNA]</scope>
    <source>
        <strain evidence="3">CBS 100304</strain>
        <tissue evidence="2">Vegetative mycelium</tissue>
    </source>
</reference>
<accession>U4LHK7</accession>
<gene>
    <name evidence="2" type="ORF">PCON_11145</name>
</gene>
<dbReference type="Proteomes" id="UP000018144">
    <property type="component" value="Unassembled WGS sequence"/>
</dbReference>
<name>U4LHK7_PYROM</name>
<dbReference type="EMBL" id="HF935626">
    <property type="protein sequence ID" value="CCX11551.1"/>
    <property type="molecule type" value="Genomic_DNA"/>
</dbReference>
<feature type="compositionally biased region" description="Polar residues" evidence="1">
    <location>
        <begin position="7"/>
        <end position="18"/>
    </location>
</feature>
<evidence type="ECO:0000313" key="2">
    <source>
        <dbReference type="EMBL" id="CCX11551.1"/>
    </source>
</evidence>
<dbReference type="AlphaFoldDB" id="U4LHK7"/>
<organism evidence="2 3">
    <name type="scientific">Pyronema omphalodes (strain CBS 100304)</name>
    <name type="common">Pyronema confluens</name>
    <dbReference type="NCBI Taxonomy" id="1076935"/>
    <lineage>
        <taxon>Eukaryota</taxon>
        <taxon>Fungi</taxon>
        <taxon>Dikarya</taxon>
        <taxon>Ascomycota</taxon>
        <taxon>Pezizomycotina</taxon>
        <taxon>Pezizomycetes</taxon>
        <taxon>Pezizales</taxon>
        <taxon>Pyronemataceae</taxon>
        <taxon>Pyronema</taxon>
    </lineage>
</organism>
<evidence type="ECO:0000256" key="1">
    <source>
        <dbReference type="SAM" id="MobiDB-lite"/>
    </source>
</evidence>
<keyword evidence="3" id="KW-1185">Reference proteome</keyword>
<evidence type="ECO:0000313" key="3">
    <source>
        <dbReference type="Proteomes" id="UP000018144"/>
    </source>
</evidence>
<protein>
    <submittedName>
        <fullName evidence="2">Uncharacterized protein</fullName>
    </submittedName>
</protein>